<reference evidence="2" key="1">
    <citation type="journal article" date="2013" name="J. Plant Res.">
        <title>Effect of fungi and light on seed germination of three Opuntia species from semiarid lands of central Mexico.</title>
        <authorList>
            <person name="Delgado-Sanchez P."/>
            <person name="Jimenez-Bremont J.F."/>
            <person name="Guerrero-Gonzalez Mde L."/>
            <person name="Flores J."/>
        </authorList>
    </citation>
    <scope>NUCLEOTIDE SEQUENCE</scope>
    <source>
        <tissue evidence="2">Cladode</tissue>
    </source>
</reference>
<proteinExistence type="predicted"/>
<organism evidence="2">
    <name type="scientific">Opuntia streptacantha</name>
    <name type="common">Prickly pear cactus</name>
    <name type="synonym">Opuntia cardona</name>
    <dbReference type="NCBI Taxonomy" id="393608"/>
    <lineage>
        <taxon>Eukaryota</taxon>
        <taxon>Viridiplantae</taxon>
        <taxon>Streptophyta</taxon>
        <taxon>Embryophyta</taxon>
        <taxon>Tracheophyta</taxon>
        <taxon>Spermatophyta</taxon>
        <taxon>Magnoliopsida</taxon>
        <taxon>eudicotyledons</taxon>
        <taxon>Gunneridae</taxon>
        <taxon>Pentapetalae</taxon>
        <taxon>Caryophyllales</taxon>
        <taxon>Cactineae</taxon>
        <taxon>Cactaceae</taxon>
        <taxon>Opuntioideae</taxon>
        <taxon>Opuntia</taxon>
    </lineage>
</organism>
<feature type="region of interest" description="Disordered" evidence="1">
    <location>
        <begin position="83"/>
        <end position="118"/>
    </location>
</feature>
<protein>
    <submittedName>
        <fullName evidence="2">Uncharacterized protein</fullName>
    </submittedName>
</protein>
<evidence type="ECO:0000313" key="2">
    <source>
        <dbReference type="EMBL" id="MBA4628122.1"/>
    </source>
</evidence>
<dbReference type="AlphaFoldDB" id="A0A7C9CXL5"/>
<accession>A0A7C9CXL5</accession>
<reference evidence="2" key="2">
    <citation type="submission" date="2020-07" db="EMBL/GenBank/DDBJ databases">
        <authorList>
            <person name="Vera ALvarez R."/>
            <person name="Arias-Moreno D.M."/>
            <person name="Jimenez-Jacinto V."/>
            <person name="Jimenez-Bremont J.F."/>
            <person name="Swaminathan K."/>
            <person name="Moose S.P."/>
            <person name="Guerrero-Gonzalez M.L."/>
            <person name="Marino-Ramirez L."/>
            <person name="Landsman D."/>
            <person name="Rodriguez-Kessler M."/>
            <person name="Delgado-Sanchez P."/>
        </authorList>
    </citation>
    <scope>NUCLEOTIDE SEQUENCE</scope>
    <source>
        <tissue evidence="2">Cladode</tissue>
    </source>
</reference>
<name>A0A7C9CXL5_OPUST</name>
<evidence type="ECO:0000256" key="1">
    <source>
        <dbReference type="SAM" id="MobiDB-lite"/>
    </source>
</evidence>
<sequence>MLSHSTVLGSLGVVSFFSISPHLVSSLDCLHETTSSGFLSLFSFMLSPDPLLLPTSFIFCSCELPFPRAPDKCLFWVTQSSVVPGGTSDGLRQPGFTGEPTPPALGESDQNLRPEGSLSSLKLPGGFVIGDASSLFSHSASGDKSSLFSET</sequence>
<dbReference type="EMBL" id="GISG01064788">
    <property type="protein sequence ID" value="MBA4628122.1"/>
    <property type="molecule type" value="Transcribed_RNA"/>
</dbReference>